<reference evidence="1 2" key="1">
    <citation type="submission" date="2017-10" db="EMBL/GenBank/DDBJ databases">
        <title>The draft genome sequence of Lewinella nigricans NBRC 102662.</title>
        <authorList>
            <person name="Wang K."/>
        </authorList>
    </citation>
    <scope>NUCLEOTIDE SEQUENCE [LARGE SCALE GENOMIC DNA]</scope>
    <source>
        <strain evidence="1 2">NBRC 102662</strain>
    </source>
</reference>
<accession>A0A2D0NJR9</accession>
<keyword evidence="2" id="KW-1185">Reference proteome</keyword>
<organism evidence="1 2">
    <name type="scientific">Flavilitoribacter nigricans (strain ATCC 23147 / DSM 23189 / NBRC 102662 / NCIMB 1420 / SS-2)</name>
    <name type="common">Lewinella nigricans</name>
    <dbReference type="NCBI Taxonomy" id="1122177"/>
    <lineage>
        <taxon>Bacteria</taxon>
        <taxon>Pseudomonadati</taxon>
        <taxon>Bacteroidota</taxon>
        <taxon>Saprospiria</taxon>
        <taxon>Saprospirales</taxon>
        <taxon>Lewinellaceae</taxon>
        <taxon>Flavilitoribacter</taxon>
    </lineage>
</organism>
<dbReference type="AlphaFoldDB" id="A0A2D0NJR9"/>
<sequence>MFFGPARPIVGFPIPLWVQDGNFGAGDYNAAIKLSIILHFYTVQFPHINFLLIINKLQILSIEFPQIIRDFNQNNPPNIPRALIIFHFHPKIRFLPRYLGLSPSPAIMTPHFIVRKEKTIQP</sequence>
<proteinExistence type="predicted"/>
<evidence type="ECO:0000313" key="2">
    <source>
        <dbReference type="Proteomes" id="UP000223913"/>
    </source>
</evidence>
<evidence type="ECO:0000313" key="1">
    <source>
        <dbReference type="EMBL" id="PHN08449.1"/>
    </source>
</evidence>
<name>A0A2D0NJR9_FLAN2</name>
<dbReference type="EMBL" id="PDUD01000001">
    <property type="protein sequence ID" value="PHN08449.1"/>
    <property type="molecule type" value="Genomic_DNA"/>
</dbReference>
<protein>
    <submittedName>
        <fullName evidence="1">Uncharacterized protein</fullName>
    </submittedName>
</protein>
<dbReference type="OrthoDB" id="9804503at2"/>
<gene>
    <name evidence="1" type="ORF">CRP01_00620</name>
</gene>
<comment type="caution">
    <text evidence="1">The sequence shown here is derived from an EMBL/GenBank/DDBJ whole genome shotgun (WGS) entry which is preliminary data.</text>
</comment>
<dbReference type="Proteomes" id="UP000223913">
    <property type="component" value="Unassembled WGS sequence"/>
</dbReference>
<dbReference type="RefSeq" id="WP_099148041.1">
    <property type="nucleotide sequence ID" value="NZ_PDUD01000001.1"/>
</dbReference>